<dbReference type="InterPro" id="IPR010621">
    <property type="entry name" value="DUF1214"/>
</dbReference>
<name>A0ABS0B708_9GAMM</name>
<feature type="domain" description="DUF1214" evidence="1">
    <location>
        <begin position="319"/>
        <end position="431"/>
    </location>
</feature>
<reference evidence="3 4" key="1">
    <citation type="submission" date="2020-11" db="EMBL/GenBank/DDBJ databases">
        <title>Draft Genome Sequence and Secondary Metabolite Biosynthetic Potential of the Lysobacter niastensis Type strain DSM 18481.</title>
        <authorList>
            <person name="Turrini P."/>
            <person name="Artuso I."/>
            <person name="Tescari M."/>
            <person name="Lugli G.A."/>
            <person name="Frangipani E."/>
            <person name="Ventura M."/>
            <person name="Visca P."/>
        </authorList>
    </citation>
    <scope>NUCLEOTIDE SEQUENCE [LARGE SCALE GENOMIC DNA]</scope>
    <source>
        <strain evidence="3 4">DSM 18481</strain>
    </source>
</reference>
<proteinExistence type="predicted"/>
<protein>
    <submittedName>
        <fullName evidence="3">DUF1254 domain-containing protein</fullName>
    </submittedName>
</protein>
<dbReference type="Pfam" id="PF06742">
    <property type="entry name" value="DUF1214"/>
    <property type="match status" value="1"/>
</dbReference>
<dbReference type="InterPro" id="IPR010679">
    <property type="entry name" value="DUF1254"/>
</dbReference>
<dbReference type="InterPro" id="IPR037050">
    <property type="entry name" value="DUF1254_sf"/>
</dbReference>
<comment type="caution">
    <text evidence="3">The sequence shown here is derived from an EMBL/GenBank/DDBJ whole genome shotgun (WGS) entry which is preliminary data.</text>
</comment>
<accession>A0ABS0B708</accession>
<evidence type="ECO:0000259" key="1">
    <source>
        <dbReference type="Pfam" id="PF06742"/>
    </source>
</evidence>
<evidence type="ECO:0000313" key="4">
    <source>
        <dbReference type="Proteomes" id="UP001429984"/>
    </source>
</evidence>
<dbReference type="Gene3D" id="2.60.40.1610">
    <property type="entry name" value="Domain of unknown function DUF1254"/>
    <property type="match status" value="1"/>
</dbReference>
<gene>
    <name evidence="3" type="ORF">IU514_08320</name>
</gene>
<dbReference type="PANTHER" id="PTHR36509">
    <property type="entry name" value="BLL3101 PROTEIN"/>
    <property type="match status" value="1"/>
</dbReference>
<dbReference type="InterPro" id="IPR037049">
    <property type="entry name" value="DUF1214_C_sf"/>
</dbReference>
<dbReference type="EMBL" id="JADLZT010000004">
    <property type="protein sequence ID" value="MBF6024033.1"/>
    <property type="molecule type" value="Genomic_DNA"/>
</dbReference>
<dbReference type="Gene3D" id="2.60.120.600">
    <property type="entry name" value="Domain of unknown function DUF1214, C-terminal domain"/>
    <property type="match status" value="1"/>
</dbReference>
<dbReference type="Pfam" id="PF06863">
    <property type="entry name" value="DUF1254"/>
    <property type="match status" value="1"/>
</dbReference>
<dbReference type="PANTHER" id="PTHR36509:SF2">
    <property type="entry name" value="BLL3101 PROTEIN"/>
    <property type="match status" value="1"/>
</dbReference>
<dbReference type="Proteomes" id="UP001429984">
    <property type="component" value="Unassembled WGS sequence"/>
</dbReference>
<evidence type="ECO:0000313" key="3">
    <source>
        <dbReference type="EMBL" id="MBF6024033.1"/>
    </source>
</evidence>
<evidence type="ECO:0000259" key="2">
    <source>
        <dbReference type="Pfam" id="PF06863"/>
    </source>
</evidence>
<feature type="domain" description="DUF1254" evidence="2">
    <location>
        <begin position="80"/>
        <end position="194"/>
    </location>
</feature>
<dbReference type="SUPFAM" id="SSF160935">
    <property type="entry name" value="VPA0735-like"/>
    <property type="match status" value="1"/>
</dbReference>
<sequence length="447" mass="48733">MGLGVVGMVLAGCQKPAEPPADTRASAPAAAASATVSDQDVTEAYLYLLGRLLVLRQEQLDFGKEGFKWNEISHRDVGGVAWANPNLDVAYSEAWVAVDENSCTIFSVPKIEGRYYTVQFLNGWGETIANINERSYADRPAGDFWVCLKGANVQVPADARRIDLPSKTSRVLARVELGANPKQATALQHQIKVRASGTPAIATIPKTPDFSNDKLPGVEAFDAATVEAALAEPDINPGMDALQAKVRAVAQAIQDPAERERVDKVIHEQSQPAMQKAFESLGKIRDGWARPDVAGNYGKDYMARTLVDYGGIWANNQKEVVYFKTNTDGTGTPLDGGNTYALHFTKGDLPADHVKYFWSVIAVDGEKFQVIPNPKNRFLLNKQSKLTYGPDGSLTLYLAPDKPKDAPDGNWLPTPKGKNYHLTFRMYGPDEAVLSGKWFPAPIAKQG</sequence>
<organism evidence="3 4">
    <name type="scientific">Lysobacter niastensis</name>
    <dbReference type="NCBI Taxonomy" id="380629"/>
    <lineage>
        <taxon>Bacteria</taxon>
        <taxon>Pseudomonadati</taxon>
        <taxon>Pseudomonadota</taxon>
        <taxon>Gammaproteobacteria</taxon>
        <taxon>Lysobacterales</taxon>
        <taxon>Lysobacteraceae</taxon>
        <taxon>Lysobacter</taxon>
    </lineage>
</organism>
<keyword evidence="4" id="KW-1185">Reference proteome</keyword>